<organism evidence="2 3">
    <name type="scientific">Drosophila willistoni</name>
    <name type="common">Fruit fly</name>
    <dbReference type="NCBI Taxonomy" id="7260"/>
    <lineage>
        <taxon>Eukaryota</taxon>
        <taxon>Metazoa</taxon>
        <taxon>Ecdysozoa</taxon>
        <taxon>Arthropoda</taxon>
        <taxon>Hexapoda</taxon>
        <taxon>Insecta</taxon>
        <taxon>Pterygota</taxon>
        <taxon>Neoptera</taxon>
        <taxon>Endopterygota</taxon>
        <taxon>Diptera</taxon>
        <taxon>Brachycera</taxon>
        <taxon>Muscomorpha</taxon>
        <taxon>Ephydroidea</taxon>
        <taxon>Drosophilidae</taxon>
        <taxon>Drosophila</taxon>
        <taxon>Sophophora</taxon>
    </lineage>
</organism>
<accession>A0A0Q9WVM1</accession>
<proteinExistence type="predicted"/>
<dbReference type="InParanoid" id="A0A0Q9WVM1"/>
<sequence length="103" mass="11511">MPKSKSHYEVQPVAVNVMRRKLSTPQITTAPPIPLHRNNNNTKNNNNNNSYNTETPLNNSNNNTLRRKLDITAPRLHATTNPLALTEGAQYIQSDPARCAPKP</sequence>
<keyword evidence="3" id="KW-1185">Reference proteome</keyword>
<dbReference type="AlphaFoldDB" id="A0A0Q9WVM1"/>
<gene>
    <name evidence="2" type="primary">Dwil\GK27489</name>
    <name evidence="2" type="ORF">Dwil_GK27489</name>
</gene>
<evidence type="ECO:0000313" key="2">
    <source>
        <dbReference type="EMBL" id="KRG00176.1"/>
    </source>
</evidence>
<dbReference type="EMBL" id="CH964272">
    <property type="protein sequence ID" value="KRG00176.1"/>
    <property type="molecule type" value="Genomic_DNA"/>
</dbReference>
<feature type="compositionally biased region" description="Low complexity" evidence="1">
    <location>
        <begin position="38"/>
        <end position="64"/>
    </location>
</feature>
<reference evidence="2 3" key="1">
    <citation type="journal article" date="2007" name="Nature">
        <title>Evolution of genes and genomes on the Drosophila phylogeny.</title>
        <authorList>
            <consortium name="Drosophila 12 Genomes Consortium"/>
            <person name="Clark A.G."/>
            <person name="Eisen M.B."/>
            <person name="Smith D.R."/>
            <person name="Bergman C.M."/>
            <person name="Oliver B."/>
            <person name="Markow T.A."/>
            <person name="Kaufman T.C."/>
            <person name="Kellis M."/>
            <person name="Gelbart W."/>
            <person name="Iyer V.N."/>
            <person name="Pollard D.A."/>
            <person name="Sackton T.B."/>
            <person name="Larracuente A.M."/>
            <person name="Singh N.D."/>
            <person name="Abad J.P."/>
            <person name="Abt D.N."/>
            <person name="Adryan B."/>
            <person name="Aguade M."/>
            <person name="Akashi H."/>
            <person name="Anderson W.W."/>
            <person name="Aquadro C.F."/>
            <person name="Ardell D.H."/>
            <person name="Arguello R."/>
            <person name="Artieri C.G."/>
            <person name="Barbash D.A."/>
            <person name="Barker D."/>
            <person name="Barsanti P."/>
            <person name="Batterham P."/>
            <person name="Batzoglou S."/>
            <person name="Begun D."/>
            <person name="Bhutkar A."/>
            <person name="Blanco E."/>
            <person name="Bosak S.A."/>
            <person name="Bradley R.K."/>
            <person name="Brand A.D."/>
            <person name="Brent M.R."/>
            <person name="Brooks A.N."/>
            <person name="Brown R.H."/>
            <person name="Butlin R.K."/>
            <person name="Caggese C."/>
            <person name="Calvi B.R."/>
            <person name="Bernardo de Carvalho A."/>
            <person name="Caspi A."/>
            <person name="Castrezana S."/>
            <person name="Celniker S.E."/>
            <person name="Chang J.L."/>
            <person name="Chapple C."/>
            <person name="Chatterji S."/>
            <person name="Chinwalla A."/>
            <person name="Civetta A."/>
            <person name="Clifton S.W."/>
            <person name="Comeron J.M."/>
            <person name="Costello J.C."/>
            <person name="Coyne J.A."/>
            <person name="Daub J."/>
            <person name="David R.G."/>
            <person name="Delcher A.L."/>
            <person name="Delehaunty K."/>
            <person name="Do C.B."/>
            <person name="Ebling H."/>
            <person name="Edwards K."/>
            <person name="Eickbush T."/>
            <person name="Evans J.D."/>
            <person name="Filipski A."/>
            <person name="Findeiss S."/>
            <person name="Freyhult E."/>
            <person name="Fulton L."/>
            <person name="Fulton R."/>
            <person name="Garcia A.C."/>
            <person name="Gardiner A."/>
            <person name="Garfield D.A."/>
            <person name="Garvin B.E."/>
            <person name="Gibson G."/>
            <person name="Gilbert D."/>
            <person name="Gnerre S."/>
            <person name="Godfrey J."/>
            <person name="Good R."/>
            <person name="Gotea V."/>
            <person name="Gravely B."/>
            <person name="Greenberg A.J."/>
            <person name="Griffiths-Jones S."/>
            <person name="Gross S."/>
            <person name="Guigo R."/>
            <person name="Gustafson E.A."/>
            <person name="Haerty W."/>
            <person name="Hahn M.W."/>
            <person name="Halligan D.L."/>
            <person name="Halpern A.L."/>
            <person name="Halter G.M."/>
            <person name="Han M.V."/>
            <person name="Heger A."/>
            <person name="Hillier L."/>
            <person name="Hinrichs A.S."/>
            <person name="Holmes I."/>
            <person name="Hoskins R.A."/>
            <person name="Hubisz M.J."/>
            <person name="Hultmark D."/>
            <person name="Huntley M.A."/>
            <person name="Jaffe D.B."/>
            <person name="Jagadeeshan S."/>
            <person name="Jeck W.R."/>
            <person name="Johnson J."/>
            <person name="Jones C.D."/>
            <person name="Jordan W.C."/>
            <person name="Karpen G.H."/>
            <person name="Kataoka E."/>
            <person name="Keightley P.D."/>
            <person name="Kheradpour P."/>
            <person name="Kirkness E.F."/>
            <person name="Koerich L.B."/>
            <person name="Kristiansen K."/>
            <person name="Kudrna D."/>
            <person name="Kulathinal R.J."/>
            <person name="Kumar S."/>
            <person name="Kwok R."/>
            <person name="Lander E."/>
            <person name="Langley C.H."/>
            <person name="Lapoint R."/>
            <person name="Lazzaro B.P."/>
            <person name="Lee S.J."/>
            <person name="Levesque L."/>
            <person name="Li R."/>
            <person name="Lin C.F."/>
            <person name="Lin M.F."/>
            <person name="Lindblad-Toh K."/>
            <person name="Llopart A."/>
            <person name="Long M."/>
            <person name="Low L."/>
            <person name="Lozovsky E."/>
            <person name="Lu J."/>
            <person name="Luo M."/>
            <person name="Machado C.A."/>
            <person name="Makalowski W."/>
            <person name="Marzo M."/>
            <person name="Matsuda M."/>
            <person name="Matzkin L."/>
            <person name="McAllister B."/>
            <person name="McBride C.S."/>
            <person name="McKernan B."/>
            <person name="McKernan K."/>
            <person name="Mendez-Lago M."/>
            <person name="Minx P."/>
            <person name="Mollenhauer M.U."/>
            <person name="Montooth K."/>
            <person name="Mount S.M."/>
            <person name="Mu X."/>
            <person name="Myers E."/>
            <person name="Negre B."/>
            <person name="Newfeld S."/>
            <person name="Nielsen R."/>
            <person name="Noor M.A."/>
            <person name="O'Grady P."/>
            <person name="Pachter L."/>
            <person name="Papaceit M."/>
            <person name="Parisi M.J."/>
            <person name="Parisi M."/>
            <person name="Parts L."/>
            <person name="Pedersen J.S."/>
            <person name="Pesole G."/>
            <person name="Phillippy A.M."/>
            <person name="Ponting C.P."/>
            <person name="Pop M."/>
            <person name="Porcelli D."/>
            <person name="Powell J.R."/>
            <person name="Prohaska S."/>
            <person name="Pruitt K."/>
            <person name="Puig M."/>
            <person name="Quesneville H."/>
            <person name="Ram K.R."/>
            <person name="Rand D."/>
            <person name="Rasmussen M.D."/>
            <person name="Reed L.K."/>
            <person name="Reenan R."/>
            <person name="Reily A."/>
            <person name="Remington K.A."/>
            <person name="Rieger T.T."/>
            <person name="Ritchie M.G."/>
            <person name="Robin C."/>
            <person name="Rogers Y.H."/>
            <person name="Rohde C."/>
            <person name="Rozas J."/>
            <person name="Rubenfield M.J."/>
            <person name="Ruiz A."/>
            <person name="Russo S."/>
            <person name="Salzberg S.L."/>
            <person name="Sanchez-Gracia A."/>
            <person name="Saranga D.J."/>
            <person name="Sato H."/>
            <person name="Schaeffer S.W."/>
            <person name="Schatz M.C."/>
            <person name="Schlenke T."/>
            <person name="Schwartz R."/>
            <person name="Segarra C."/>
            <person name="Singh R.S."/>
            <person name="Sirot L."/>
            <person name="Sirota M."/>
            <person name="Sisneros N.B."/>
            <person name="Smith C.D."/>
            <person name="Smith T.F."/>
            <person name="Spieth J."/>
            <person name="Stage D.E."/>
            <person name="Stark A."/>
            <person name="Stephan W."/>
            <person name="Strausberg R.L."/>
            <person name="Strempel S."/>
            <person name="Sturgill D."/>
            <person name="Sutton G."/>
            <person name="Sutton G.G."/>
            <person name="Tao W."/>
            <person name="Teichmann S."/>
            <person name="Tobari Y.N."/>
            <person name="Tomimura Y."/>
            <person name="Tsolas J.M."/>
            <person name="Valente V.L."/>
            <person name="Venter E."/>
            <person name="Venter J.C."/>
            <person name="Vicario S."/>
            <person name="Vieira F.G."/>
            <person name="Vilella A.J."/>
            <person name="Villasante A."/>
            <person name="Walenz B."/>
            <person name="Wang J."/>
            <person name="Wasserman M."/>
            <person name="Watts T."/>
            <person name="Wilson D."/>
            <person name="Wilson R.K."/>
            <person name="Wing R.A."/>
            <person name="Wolfner M.F."/>
            <person name="Wong A."/>
            <person name="Wong G.K."/>
            <person name="Wu C.I."/>
            <person name="Wu G."/>
            <person name="Yamamoto D."/>
            <person name="Yang H.P."/>
            <person name="Yang S.P."/>
            <person name="Yorke J.A."/>
            <person name="Yoshida K."/>
            <person name="Zdobnov E."/>
            <person name="Zhang P."/>
            <person name="Zhang Y."/>
            <person name="Zimin A.V."/>
            <person name="Baldwin J."/>
            <person name="Abdouelleil A."/>
            <person name="Abdulkadir J."/>
            <person name="Abebe A."/>
            <person name="Abera B."/>
            <person name="Abreu J."/>
            <person name="Acer S.C."/>
            <person name="Aftuck L."/>
            <person name="Alexander A."/>
            <person name="An P."/>
            <person name="Anderson E."/>
            <person name="Anderson S."/>
            <person name="Arachi H."/>
            <person name="Azer M."/>
            <person name="Bachantsang P."/>
            <person name="Barry A."/>
            <person name="Bayul T."/>
            <person name="Berlin A."/>
            <person name="Bessette D."/>
            <person name="Bloom T."/>
            <person name="Blye J."/>
            <person name="Boguslavskiy L."/>
            <person name="Bonnet C."/>
            <person name="Boukhgalter B."/>
            <person name="Bourzgui I."/>
            <person name="Brown A."/>
            <person name="Cahill P."/>
            <person name="Channer S."/>
            <person name="Cheshatsang Y."/>
            <person name="Chuda L."/>
            <person name="Citroen M."/>
            <person name="Collymore A."/>
            <person name="Cooke P."/>
            <person name="Costello M."/>
            <person name="D'Aco K."/>
            <person name="Daza R."/>
            <person name="De Haan G."/>
            <person name="DeGray S."/>
            <person name="DeMaso C."/>
            <person name="Dhargay N."/>
            <person name="Dooley K."/>
            <person name="Dooley E."/>
            <person name="Doricent M."/>
            <person name="Dorje P."/>
            <person name="Dorjee K."/>
            <person name="Dupes A."/>
            <person name="Elong R."/>
            <person name="Falk J."/>
            <person name="Farina A."/>
            <person name="Faro S."/>
            <person name="Ferguson D."/>
            <person name="Fisher S."/>
            <person name="Foley C.D."/>
            <person name="Franke A."/>
            <person name="Friedrich D."/>
            <person name="Gadbois L."/>
            <person name="Gearin G."/>
            <person name="Gearin C.R."/>
            <person name="Giannoukos G."/>
            <person name="Goode T."/>
            <person name="Graham J."/>
            <person name="Grandbois E."/>
            <person name="Grewal S."/>
            <person name="Gyaltsen K."/>
            <person name="Hafez N."/>
            <person name="Hagos B."/>
            <person name="Hall J."/>
            <person name="Henson C."/>
            <person name="Hollinger A."/>
            <person name="Honan T."/>
            <person name="Huard M.D."/>
            <person name="Hughes L."/>
            <person name="Hurhula B."/>
            <person name="Husby M.E."/>
            <person name="Kamat A."/>
            <person name="Kanga B."/>
            <person name="Kashin S."/>
            <person name="Khazanovich D."/>
            <person name="Kisner P."/>
            <person name="Lance K."/>
            <person name="Lara M."/>
            <person name="Lee W."/>
            <person name="Lennon N."/>
            <person name="Letendre F."/>
            <person name="LeVine R."/>
            <person name="Lipovsky A."/>
            <person name="Liu X."/>
            <person name="Liu J."/>
            <person name="Liu S."/>
            <person name="Lokyitsang T."/>
            <person name="Lokyitsang Y."/>
            <person name="Lubonja R."/>
            <person name="Lui A."/>
            <person name="MacDonald P."/>
            <person name="Magnisalis V."/>
            <person name="Maru K."/>
            <person name="Matthews C."/>
            <person name="McCusker W."/>
            <person name="McDonough S."/>
            <person name="Mehta T."/>
            <person name="Meldrim J."/>
            <person name="Meneus L."/>
            <person name="Mihai O."/>
            <person name="Mihalev A."/>
            <person name="Mihova T."/>
            <person name="Mittelman R."/>
            <person name="Mlenga V."/>
            <person name="Montmayeur A."/>
            <person name="Mulrain L."/>
            <person name="Navidi A."/>
            <person name="Naylor J."/>
            <person name="Negash T."/>
            <person name="Nguyen T."/>
            <person name="Nguyen N."/>
            <person name="Nicol R."/>
            <person name="Norbu C."/>
            <person name="Norbu N."/>
            <person name="Novod N."/>
            <person name="O'Neill B."/>
            <person name="Osman S."/>
            <person name="Markiewicz E."/>
            <person name="Oyono O.L."/>
            <person name="Patti C."/>
            <person name="Phunkhang P."/>
            <person name="Pierre F."/>
            <person name="Priest M."/>
            <person name="Raghuraman S."/>
            <person name="Rege F."/>
            <person name="Reyes R."/>
            <person name="Rise C."/>
            <person name="Rogov P."/>
            <person name="Ross K."/>
            <person name="Ryan E."/>
            <person name="Settipalli S."/>
            <person name="Shea T."/>
            <person name="Sherpa N."/>
            <person name="Shi L."/>
            <person name="Shih D."/>
            <person name="Sparrow T."/>
            <person name="Spaulding J."/>
            <person name="Stalker J."/>
            <person name="Stange-Thomann N."/>
            <person name="Stavropoulos S."/>
            <person name="Stone C."/>
            <person name="Strader C."/>
            <person name="Tesfaye S."/>
            <person name="Thomson T."/>
            <person name="Thoulutsang Y."/>
            <person name="Thoulutsang D."/>
            <person name="Topham K."/>
            <person name="Topping I."/>
            <person name="Tsamla T."/>
            <person name="Vassiliev H."/>
            <person name="Vo A."/>
            <person name="Wangchuk T."/>
            <person name="Wangdi T."/>
            <person name="Weiand M."/>
            <person name="Wilkinson J."/>
            <person name="Wilson A."/>
            <person name="Yadav S."/>
            <person name="Young G."/>
            <person name="Yu Q."/>
            <person name="Zembek L."/>
            <person name="Zhong D."/>
            <person name="Zimmer A."/>
            <person name="Zwirko Z."/>
            <person name="Jaffe D.B."/>
            <person name="Alvarez P."/>
            <person name="Brockman W."/>
            <person name="Butler J."/>
            <person name="Chin C."/>
            <person name="Gnerre S."/>
            <person name="Grabherr M."/>
            <person name="Kleber M."/>
            <person name="Mauceli E."/>
            <person name="MacCallum I."/>
        </authorList>
    </citation>
    <scope>NUCLEOTIDE SEQUENCE [LARGE SCALE GENOMIC DNA]</scope>
    <source>
        <strain evidence="3">Tucson 14030-0811.24</strain>
    </source>
</reference>
<dbReference type="Proteomes" id="UP000007798">
    <property type="component" value="Unassembled WGS sequence"/>
</dbReference>
<feature type="region of interest" description="Disordered" evidence="1">
    <location>
        <begin position="21"/>
        <end position="68"/>
    </location>
</feature>
<protein>
    <submittedName>
        <fullName evidence="2">Uncharacterized protein</fullName>
    </submittedName>
</protein>
<name>A0A0Q9WVM1_DROWI</name>
<evidence type="ECO:0000256" key="1">
    <source>
        <dbReference type="SAM" id="MobiDB-lite"/>
    </source>
</evidence>
<evidence type="ECO:0000313" key="3">
    <source>
        <dbReference type="Proteomes" id="UP000007798"/>
    </source>
</evidence>